<dbReference type="InterPro" id="IPR036259">
    <property type="entry name" value="MFS_trans_sf"/>
</dbReference>
<dbReference type="InterPro" id="IPR011701">
    <property type="entry name" value="MFS"/>
</dbReference>
<dbReference type="PANTHER" id="PTHR21576">
    <property type="entry name" value="UNCHARACTERIZED NODULIN-LIKE PROTEIN"/>
    <property type="match status" value="1"/>
</dbReference>
<evidence type="ECO:0000313" key="8">
    <source>
        <dbReference type="Proteomes" id="UP001304895"/>
    </source>
</evidence>
<feature type="compositionally biased region" description="Polar residues" evidence="5">
    <location>
        <begin position="200"/>
        <end position="216"/>
    </location>
</feature>
<evidence type="ECO:0000256" key="6">
    <source>
        <dbReference type="SAM" id="Phobius"/>
    </source>
</evidence>
<organism evidence="7 8">
    <name type="scientific">Trichocladium antarcticum</name>
    <dbReference type="NCBI Taxonomy" id="1450529"/>
    <lineage>
        <taxon>Eukaryota</taxon>
        <taxon>Fungi</taxon>
        <taxon>Dikarya</taxon>
        <taxon>Ascomycota</taxon>
        <taxon>Pezizomycotina</taxon>
        <taxon>Sordariomycetes</taxon>
        <taxon>Sordariomycetidae</taxon>
        <taxon>Sordariales</taxon>
        <taxon>Chaetomiaceae</taxon>
        <taxon>Trichocladium</taxon>
    </lineage>
</organism>
<keyword evidence="3 6" id="KW-1133">Transmembrane helix</keyword>
<feature type="transmembrane region" description="Helical" evidence="6">
    <location>
        <begin position="169"/>
        <end position="189"/>
    </location>
</feature>
<feature type="transmembrane region" description="Helical" evidence="6">
    <location>
        <begin position="138"/>
        <end position="157"/>
    </location>
</feature>
<dbReference type="AlphaFoldDB" id="A0AAN6UK79"/>
<name>A0AAN6UK79_9PEZI</name>
<accession>A0AAN6UK79</accession>
<dbReference type="GO" id="GO:0022857">
    <property type="term" value="F:transmembrane transporter activity"/>
    <property type="evidence" value="ECO:0007669"/>
    <property type="project" value="InterPro"/>
</dbReference>
<keyword evidence="8" id="KW-1185">Reference proteome</keyword>
<reference evidence="7" key="2">
    <citation type="submission" date="2023-05" db="EMBL/GenBank/DDBJ databases">
        <authorList>
            <consortium name="Lawrence Berkeley National Laboratory"/>
            <person name="Steindorff A."/>
            <person name="Hensen N."/>
            <person name="Bonometti L."/>
            <person name="Westerberg I."/>
            <person name="Brannstrom I.O."/>
            <person name="Guillou S."/>
            <person name="Cros-Aarteil S."/>
            <person name="Calhoun S."/>
            <person name="Haridas S."/>
            <person name="Kuo A."/>
            <person name="Mondo S."/>
            <person name="Pangilinan J."/>
            <person name="Riley R."/>
            <person name="Labutti K."/>
            <person name="Andreopoulos B."/>
            <person name="Lipzen A."/>
            <person name="Chen C."/>
            <person name="Yanf M."/>
            <person name="Daum C."/>
            <person name="Ng V."/>
            <person name="Clum A."/>
            <person name="Ohm R."/>
            <person name="Martin F."/>
            <person name="Silar P."/>
            <person name="Natvig D."/>
            <person name="Lalanne C."/>
            <person name="Gautier V."/>
            <person name="Ament-Velasquez S.L."/>
            <person name="Kruys A."/>
            <person name="Hutchinson M.I."/>
            <person name="Powell A.J."/>
            <person name="Barry K."/>
            <person name="Miller A.N."/>
            <person name="Grigoriev I.V."/>
            <person name="Debuchy R."/>
            <person name="Gladieux P."/>
            <person name="Thoren M.H."/>
            <person name="Johannesson H."/>
        </authorList>
    </citation>
    <scope>NUCLEOTIDE SEQUENCE</scope>
    <source>
        <strain evidence="7">CBS 123565</strain>
    </source>
</reference>
<feature type="transmembrane region" description="Helical" evidence="6">
    <location>
        <begin position="50"/>
        <end position="70"/>
    </location>
</feature>
<feature type="transmembrane region" description="Helical" evidence="6">
    <location>
        <begin position="12"/>
        <end position="30"/>
    </location>
</feature>
<evidence type="ECO:0000256" key="4">
    <source>
        <dbReference type="ARBA" id="ARBA00023136"/>
    </source>
</evidence>
<evidence type="ECO:0000256" key="3">
    <source>
        <dbReference type="ARBA" id="ARBA00022989"/>
    </source>
</evidence>
<dbReference type="Proteomes" id="UP001304895">
    <property type="component" value="Unassembled WGS sequence"/>
</dbReference>
<sequence>MRDQQLHRARVVSSVAATLIALACGTNYVYSAWAPQFADKLHLTATESNLIGLAGNLGMYSLGVPVGLFVDHRGPRPCVMVGAFLLALGYYPFRHSYETGSGSVPVLCFFSYLSGLGSCMAFAASVKTSALNWPHHRGTATAFPLAAFGLSAFFFSLSGTMLFPGNTGAFLTLLAAGTFCLTFFGFFFLKVYPHTPTHTSYQTLPTSSGQSDSQQLHRAISEEAKTSRHQSRRAPLDVEPGTSPTTYTTPVATQVMGPGAVAASSDGAILSAHDQTDVEAALPRTVDGPSREVDETSSLMSKSSSSLAGDVFVQNSVDMDRSHRVDIRGWRLLSSIEFWQLFAIMGILAGIGLMTIK</sequence>
<comment type="caution">
    <text evidence="7">The sequence shown here is derived from an EMBL/GenBank/DDBJ whole genome shotgun (WGS) entry which is preliminary data.</text>
</comment>
<keyword evidence="4 6" id="KW-0472">Membrane</keyword>
<keyword evidence="2 6" id="KW-0812">Transmembrane</keyword>
<dbReference type="SUPFAM" id="SSF103473">
    <property type="entry name" value="MFS general substrate transporter"/>
    <property type="match status" value="1"/>
</dbReference>
<dbReference type="EMBL" id="MU853409">
    <property type="protein sequence ID" value="KAK4134145.1"/>
    <property type="molecule type" value="Genomic_DNA"/>
</dbReference>
<dbReference type="Gene3D" id="1.20.1250.20">
    <property type="entry name" value="MFS general substrate transporter like domains"/>
    <property type="match status" value="1"/>
</dbReference>
<dbReference type="PROSITE" id="PS51257">
    <property type="entry name" value="PROKAR_LIPOPROTEIN"/>
    <property type="match status" value="1"/>
</dbReference>
<feature type="transmembrane region" description="Helical" evidence="6">
    <location>
        <begin position="338"/>
        <end position="356"/>
    </location>
</feature>
<evidence type="ECO:0000256" key="1">
    <source>
        <dbReference type="ARBA" id="ARBA00004141"/>
    </source>
</evidence>
<dbReference type="Pfam" id="PF07690">
    <property type="entry name" value="MFS_1"/>
    <property type="match status" value="1"/>
</dbReference>
<feature type="transmembrane region" description="Helical" evidence="6">
    <location>
        <begin position="104"/>
        <end position="126"/>
    </location>
</feature>
<comment type="subcellular location">
    <subcellularLocation>
        <location evidence="1">Membrane</location>
        <topology evidence="1">Multi-pass membrane protein</topology>
    </subcellularLocation>
</comment>
<dbReference type="GO" id="GO:0000329">
    <property type="term" value="C:fungal-type vacuole membrane"/>
    <property type="evidence" value="ECO:0007669"/>
    <property type="project" value="TreeGrafter"/>
</dbReference>
<evidence type="ECO:0000256" key="2">
    <source>
        <dbReference type="ARBA" id="ARBA00022692"/>
    </source>
</evidence>
<gene>
    <name evidence="7" type="ORF">BT67DRAFT_442051</name>
</gene>
<dbReference type="PANTHER" id="PTHR21576:SF158">
    <property type="entry name" value="RIBOSOMAL RNA-PROCESSING PROTEIN 12-LIKE CONSERVED DOMAIN-CONTAINING PROTEIN"/>
    <property type="match status" value="1"/>
</dbReference>
<reference evidence="7" key="1">
    <citation type="journal article" date="2023" name="Mol. Phylogenet. Evol.">
        <title>Genome-scale phylogeny and comparative genomics of the fungal order Sordariales.</title>
        <authorList>
            <person name="Hensen N."/>
            <person name="Bonometti L."/>
            <person name="Westerberg I."/>
            <person name="Brannstrom I.O."/>
            <person name="Guillou S."/>
            <person name="Cros-Aarteil S."/>
            <person name="Calhoun S."/>
            <person name="Haridas S."/>
            <person name="Kuo A."/>
            <person name="Mondo S."/>
            <person name="Pangilinan J."/>
            <person name="Riley R."/>
            <person name="LaButti K."/>
            <person name="Andreopoulos B."/>
            <person name="Lipzen A."/>
            <person name="Chen C."/>
            <person name="Yan M."/>
            <person name="Daum C."/>
            <person name="Ng V."/>
            <person name="Clum A."/>
            <person name="Steindorff A."/>
            <person name="Ohm R.A."/>
            <person name="Martin F."/>
            <person name="Silar P."/>
            <person name="Natvig D.O."/>
            <person name="Lalanne C."/>
            <person name="Gautier V."/>
            <person name="Ament-Velasquez S.L."/>
            <person name="Kruys A."/>
            <person name="Hutchinson M.I."/>
            <person name="Powell A.J."/>
            <person name="Barry K."/>
            <person name="Miller A.N."/>
            <person name="Grigoriev I.V."/>
            <person name="Debuchy R."/>
            <person name="Gladieux P."/>
            <person name="Hiltunen Thoren M."/>
            <person name="Johannesson H."/>
        </authorList>
    </citation>
    <scope>NUCLEOTIDE SEQUENCE</scope>
    <source>
        <strain evidence="7">CBS 123565</strain>
    </source>
</reference>
<feature type="transmembrane region" description="Helical" evidence="6">
    <location>
        <begin position="77"/>
        <end position="92"/>
    </location>
</feature>
<proteinExistence type="predicted"/>
<evidence type="ECO:0000256" key="5">
    <source>
        <dbReference type="SAM" id="MobiDB-lite"/>
    </source>
</evidence>
<protein>
    <submittedName>
        <fullName evidence="7">MFS general substrate transporter</fullName>
    </submittedName>
</protein>
<feature type="compositionally biased region" description="Low complexity" evidence="5">
    <location>
        <begin position="238"/>
        <end position="251"/>
    </location>
</feature>
<feature type="region of interest" description="Disordered" evidence="5">
    <location>
        <begin position="200"/>
        <end position="251"/>
    </location>
</feature>
<evidence type="ECO:0000313" key="7">
    <source>
        <dbReference type="EMBL" id="KAK4134145.1"/>
    </source>
</evidence>